<keyword evidence="2" id="KW-1185">Reference proteome</keyword>
<proteinExistence type="predicted"/>
<protein>
    <submittedName>
        <fullName evidence="1">Uncharacterized protein</fullName>
    </submittedName>
</protein>
<evidence type="ECO:0000313" key="1">
    <source>
        <dbReference type="Ensembl" id="ENSGAGP00000012761.1"/>
    </source>
</evidence>
<sequence length="72" mass="8308">MPQLNSQGGFSAFSGVVTFQTYFFPPEEPEYSRQRFYLFNELTILHDEREAIQAPAFVFTKARLEGRGRKSA</sequence>
<dbReference type="Ensembl" id="ENSGAGT00000014627.1">
    <property type="protein sequence ID" value="ENSGAGP00000012761.1"/>
    <property type="gene ID" value="ENSGAGG00000009791.1"/>
</dbReference>
<reference evidence="1" key="3">
    <citation type="submission" date="2025-09" db="UniProtKB">
        <authorList>
            <consortium name="Ensembl"/>
        </authorList>
    </citation>
    <scope>IDENTIFICATION</scope>
</reference>
<reference evidence="2" key="1">
    <citation type="journal article" date="2017" name="PLoS ONE">
        <title>The Agassiz's desert tortoise genome provides a resource for the conservation of a threatened species.</title>
        <authorList>
            <person name="Tollis M."/>
            <person name="DeNardo D.F."/>
            <person name="Cornelius J.A."/>
            <person name="Dolby G.A."/>
            <person name="Edwards T."/>
            <person name="Henen B.T."/>
            <person name="Karl A.E."/>
            <person name="Murphy R.W."/>
            <person name="Kusumi K."/>
        </authorList>
    </citation>
    <scope>NUCLEOTIDE SEQUENCE [LARGE SCALE GENOMIC DNA]</scope>
</reference>
<dbReference type="AlphaFoldDB" id="A0A452HD89"/>
<dbReference type="Proteomes" id="UP000291020">
    <property type="component" value="Unassembled WGS sequence"/>
</dbReference>
<accession>A0A452HD89</accession>
<evidence type="ECO:0000313" key="2">
    <source>
        <dbReference type="Proteomes" id="UP000291020"/>
    </source>
</evidence>
<name>A0A452HD89_9SAUR</name>
<organism evidence="1 2">
    <name type="scientific">Gopherus agassizii</name>
    <name type="common">Agassiz's desert tortoise</name>
    <dbReference type="NCBI Taxonomy" id="38772"/>
    <lineage>
        <taxon>Eukaryota</taxon>
        <taxon>Metazoa</taxon>
        <taxon>Chordata</taxon>
        <taxon>Craniata</taxon>
        <taxon>Vertebrata</taxon>
        <taxon>Euteleostomi</taxon>
        <taxon>Archelosauria</taxon>
        <taxon>Testudinata</taxon>
        <taxon>Testudines</taxon>
        <taxon>Cryptodira</taxon>
        <taxon>Durocryptodira</taxon>
        <taxon>Testudinoidea</taxon>
        <taxon>Testudinidae</taxon>
        <taxon>Gopherus</taxon>
    </lineage>
</organism>
<reference evidence="1" key="2">
    <citation type="submission" date="2025-08" db="UniProtKB">
        <authorList>
            <consortium name="Ensembl"/>
        </authorList>
    </citation>
    <scope>IDENTIFICATION</scope>
</reference>